<comment type="caution">
    <text evidence="1">The sequence shown here is derived from an EMBL/GenBank/DDBJ whole genome shotgun (WGS) entry which is preliminary data.</text>
</comment>
<organism evidence="1 2">
    <name type="scientific">Hibiscus sabdariffa</name>
    <name type="common">roselle</name>
    <dbReference type="NCBI Taxonomy" id="183260"/>
    <lineage>
        <taxon>Eukaryota</taxon>
        <taxon>Viridiplantae</taxon>
        <taxon>Streptophyta</taxon>
        <taxon>Embryophyta</taxon>
        <taxon>Tracheophyta</taxon>
        <taxon>Spermatophyta</taxon>
        <taxon>Magnoliopsida</taxon>
        <taxon>eudicotyledons</taxon>
        <taxon>Gunneridae</taxon>
        <taxon>Pentapetalae</taxon>
        <taxon>rosids</taxon>
        <taxon>malvids</taxon>
        <taxon>Malvales</taxon>
        <taxon>Malvaceae</taxon>
        <taxon>Malvoideae</taxon>
        <taxon>Hibiscus</taxon>
    </lineage>
</organism>
<sequence>MTTSSSSEGMPRQPANTEIEARYTRMATRNRWEEQGQPARANLNWVIEFHTNNAEGEDNVTVRGRRVVANSAIINEILGLPNTDSSIYALLRGLEDED</sequence>
<dbReference type="Proteomes" id="UP001396334">
    <property type="component" value="Unassembled WGS sequence"/>
</dbReference>
<evidence type="ECO:0000313" key="2">
    <source>
        <dbReference type="Proteomes" id="UP001396334"/>
    </source>
</evidence>
<dbReference type="EMBL" id="JBBPBN010000196">
    <property type="protein sequence ID" value="KAK8973000.1"/>
    <property type="molecule type" value="Genomic_DNA"/>
</dbReference>
<gene>
    <name evidence="1" type="ORF">V6N11_028589</name>
</gene>
<keyword evidence="2" id="KW-1185">Reference proteome</keyword>
<protein>
    <submittedName>
        <fullName evidence="1">Uncharacterized protein</fullName>
    </submittedName>
</protein>
<name>A0ABR2NA07_9ROSI</name>
<proteinExistence type="predicted"/>
<evidence type="ECO:0000313" key="1">
    <source>
        <dbReference type="EMBL" id="KAK8973000.1"/>
    </source>
</evidence>
<accession>A0ABR2NA07</accession>
<reference evidence="1 2" key="1">
    <citation type="journal article" date="2024" name="G3 (Bethesda)">
        <title>Genome assembly of Hibiscus sabdariffa L. provides insights into metabolisms of medicinal natural products.</title>
        <authorList>
            <person name="Kim T."/>
        </authorList>
    </citation>
    <scope>NUCLEOTIDE SEQUENCE [LARGE SCALE GENOMIC DNA]</scope>
    <source>
        <strain evidence="1">TK-2024</strain>
        <tissue evidence="1">Old leaves</tissue>
    </source>
</reference>